<accession>A0A558II22</accession>
<comment type="caution">
    <text evidence="3">The sequence shown here is derived from an EMBL/GenBank/DDBJ whole genome shotgun (WGS) entry which is preliminary data.</text>
</comment>
<dbReference type="NCBIfam" id="TIGR01665">
    <property type="entry name" value="put_anti_recept"/>
    <property type="match status" value="1"/>
</dbReference>
<evidence type="ECO:0000256" key="1">
    <source>
        <dbReference type="SAM" id="Coils"/>
    </source>
</evidence>
<feature type="domain" description="Tail spike" evidence="2">
    <location>
        <begin position="93"/>
        <end position="365"/>
    </location>
</feature>
<name>A0A558II22_9CORY</name>
<reference evidence="3 4" key="1">
    <citation type="submission" date="2019-07" db="EMBL/GenBank/DDBJ databases">
        <title>Draft genome of C. aurimucosum strain 15-4290.</title>
        <authorList>
            <person name="Pacheco L.G.C."/>
            <person name="Aguiar E.R.G.R."/>
            <person name="Navas J."/>
            <person name="Santos C.S."/>
            <person name="Rocha D.J.P.G."/>
        </authorList>
    </citation>
    <scope>NUCLEOTIDE SEQUENCE [LARGE SCALE GENOMIC DNA]</scope>
    <source>
        <strain evidence="3 4">15-4290</strain>
    </source>
</reference>
<dbReference type="InterPro" id="IPR010572">
    <property type="entry name" value="Tail_dom"/>
</dbReference>
<dbReference type="AlphaFoldDB" id="A0A558II22"/>
<sequence length="973" mass="103420">MLTVHAPTATTFTATGEGVLDPELIVARVVEELGGAYQLTVTYPADGPLASKLVVEAIIAAPVPGTTIRQGFRIHEVTTSLDGLLEVTAFHLFYDLAGNFIADTFVVNKTPKAALDQLLRSATTPHRFTATSSDTATRASARVVRMNLAAAIMDQGLDNTFASRWAGELTRDNWHIHHAATRGADRGVVIRDRKNLTGYTSTIDLTSVVTRIVPVGFDGITLPELYVDSPHLNAYAIPHIKVMRYPDIKAIADADNPREDEVPLPQAHALLRQAARAEFTTNHVDTPAASYTVSFVDLASTAEYADLAELETVLLGDTVTVQHADLGVSLSARVVGYEYDPLRQTYISVELGSVAGKFTQITRQITTAQTAAQMAADLAGVALASADGKSTNHYGPKQPAAARLGDTWFRDNGESIEIWIYQVTDTGKPGWVTLATDLNHAQVSAELAEARAEVEAAKTAADDAQAAAIAVGARLTEAETEISQAREAASQAEATAREAEAVAGEAGMKVTGLESSVSQAQHRADTAYETARQVQTSNEARFTELTNADNSLASSLSMMASDLNLRVRSGEIISQINISPETILIAGERIHITGQTSIDNATVTTAMIANAAITDAKIANLSAAKITTGTLAAARIAAGSITSDKLTIADGFIKTAMIANAAITDAKIGSLSASKITTGTLSAARIAAGSITSDKLTIATGFIQTGMIADAAITSAKIGALDAGKITTGVLNASRIGARSITADKLATNAIQVGLAGWTSSIRISPTQIAWYNGSTLEGSITSSGMNFYYGTRFIGRTGQQYKTGNTSVRGISNSLDTQGDYITWSYKKLQSDDSYTTMLTLDPRGKFYGHAGIHLGAELRTHGHSFYTGENRSVVLQDCTLTGKGTFAGWAGSSNLSKVVFHTYDLMIVTNGSFYNMTRLVDRVNDLMTRVNSLILSLNQGWVKNINDAGNGRITWNYFYNTGLSTMSTNLN</sequence>
<dbReference type="Proteomes" id="UP000320648">
    <property type="component" value="Unassembled WGS sequence"/>
</dbReference>
<dbReference type="EMBL" id="VMTX01000021">
    <property type="protein sequence ID" value="TVU81067.1"/>
    <property type="molecule type" value="Genomic_DNA"/>
</dbReference>
<dbReference type="Pfam" id="PF06605">
    <property type="entry name" value="Prophage_tail"/>
    <property type="match status" value="1"/>
</dbReference>
<evidence type="ECO:0000313" key="3">
    <source>
        <dbReference type="EMBL" id="TVU81067.1"/>
    </source>
</evidence>
<dbReference type="InterPro" id="IPR007119">
    <property type="entry name" value="Phage_tail_spike_N"/>
</dbReference>
<feature type="coiled-coil region" evidence="1">
    <location>
        <begin position="440"/>
        <end position="502"/>
    </location>
</feature>
<protein>
    <submittedName>
        <fullName evidence="3">Peptidase</fullName>
    </submittedName>
</protein>
<keyword evidence="1" id="KW-0175">Coiled coil</keyword>
<evidence type="ECO:0000259" key="2">
    <source>
        <dbReference type="Pfam" id="PF06605"/>
    </source>
</evidence>
<dbReference type="RefSeq" id="WP_158382058.1">
    <property type="nucleotide sequence ID" value="NZ_VMTX01000021.1"/>
</dbReference>
<organism evidence="3 4">
    <name type="scientific">Corynebacterium aurimucosum</name>
    <dbReference type="NCBI Taxonomy" id="169292"/>
    <lineage>
        <taxon>Bacteria</taxon>
        <taxon>Bacillati</taxon>
        <taxon>Actinomycetota</taxon>
        <taxon>Actinomycetes</taxon>
        <taxon>Mycobacteriales</taxon>
        <taxon>Corynebacteriaceae</taxon>
        <taxon>Corynebacterium</taxon>
    </lineage>
</organism>
<proteinExistence type="predicted"/>
<evidence type="ECO:0000313" key="4">
    <source>
        <dbReference type="Proteomes" id="UP000320648"/>
    </source>
</evidence>
<gene>
    <name evidence="3" type="ORF">FQN05_12160</name>
</gene>